<feature type="non-terminal residue" evidence="1">
    <location>
        <position position="1"/>
    </location>
</feature>
<sequence>FGTDIDSMKIQDAQDLRLNKPNTTFWVPNFGGGGKYVLAYQPVNNPTPYKGECGCKACHTAYQDYLSTSR</sequence>
<comment type="caution">
    <text evidence="1">The sequence shown here is derived from an EMBL/GenBank/DDBJ whole genome shotgun (WGS) entry which is preliminary data.</text>
</comment>
<name>A0A0F9F5P2_9ZZZZ</name>
<evidence type="ECO:0000313" key="1">
    <source>
        <dbReference type="EMBL" id="KKL52570.1"/>
    </source>
</evidence>
<accession>A0A0F9F5P2</accession>
<proteinExistence type="predicted"/>
<protein>
    <submittedName>
        <fullName evidence="1">Uncharacterized protein</fullName>
    </submittedName>
</protein>
<dbReference type="AlphaFoldDB" id="A0A0F9F5P2"/>
<gene>
    <name evidence="1" type="ORF">LCGC14_2284110</name>
</gene>
<organism evidence="1">
    <name type="scientific">marine sediment metagenome</name>
    <dbReference type="NCBI Taxonomy" id="412755"/>
    <lineage>
        <taxon>unclassified sequences</taxon>
        <taxon>metagenomes</taxon>
        <taxon>ecological metagenomes</taxon>
    </lineage>
</organism>
<dbReference type="EMBL" id="LAZR01031844">
    <property type="protein sequence ID" value="KKL52570.1"/>
    <property type="molecule type" value="Genomic_DNA"/>
</dbReference>
<reference evidence="1" key="1">
    <citation type="journal article" date="2015" name="Nature">
        <title>Complex archaea that bridge the gap between prokaryotes and eukaryotes.</title>
        <authorList>
            <person name="Spang A."/>
            <person name="Saw J.H."/>
            <person name="Jorgensen S.L."/>
            <person name="Zaremba-Niedzwiedzka K."/>
            <person name="Martijn J."/>
            <person name="Lind A.E."/>
            <person name="van Eijk R."/>
            <person name="Schleper C."/>
            <person name="Guy L."/>
            <person name="Ettema T.J."/>
        </authorList>
    </citation>
    <scope>NUCLEOTIDE SEQUENCE</scope>
</reference>